<feature type="domain" description="SUN" evidence="8">
    <location>
        <begin position="1774"/>
        <end position="1948"/>
    </location>
</feature>
<comment type="subcellular location">
    <subcellularLocation>
        <location evidence="1">Membrane</location>
    </subcellularLocation>
</comment>
<dbReference type="InterPro" id="IPR045119">
    <property type="entry name" value="SUN1-5"/>
</dbReference>
<evidence type="ECO:0000256" key="3">
    <source>
        <dbReference type="ARBA" id="ARBA00022989"/>
    </source>
</evidence>
<feature type="compositionally biased region" description="Low complexity" evidence="6">
    <location>
        <begin position="12"/>
        <end position="24"/>
    </location>
</feature>
<accession>A0A811KSG5</accession>
<protein>
    <submittedName>
        <fullName evidence="9">(pine wood nematode) hypothetical protein</fullName>
    </submittedName>
</protein>
<keyword evidence="2 7" id="KW-0812">Transmembrane</keyword>
<dbReference type="OrthoDB" id="342281at2759"/>
<dbReference type="GO" id="GO:0034993">
    <property type="term" value="C:meiotic nuclear membrane microtubule tethering complex"/>
    <property type="evidence" value="ECO:0007669"/>
    <property type="project" value="TreeGrafter"/>
</dbReference>
<feature type="domain" description="SUN" evidence="8">
    <location>
        <begin position="1363"/>
        <end position="1537"/>
    </location>
</feature>
<feature type="coiled-coil region" evidence="5">
    <location>
        <begin position="1941"/>
        <end position="2021"/>
    </location>
</feature>
<dbReference type="Proteomes" id="UP000659654">
    <property type="component" value="Unassembled WGS sequence"/>
</dbReference>
<dbReference type="PROSITE" id="PS51469">
    <property type="entry name" value="SUN"/>
    <property type="match status" value="3"/>
</dbReference>
<dbReference type="Gene3D" id="2.60.120.260">
    <property type="entry name" value="Galactose-binding domain-like"/>
    <property type="match status" value="3"/>
</dbReference>
<dbReference type="EMBL" id="CAJFCV020000003">
    <property type="protein sequence ID" value="CAG9104050.1"/>
    <property type="molecule type" value="Genomic_DNA"/>
</dbReference>
<feature type="region of interest" description="Disordered" evidence="6">
    <location>
        <begin position="1"/>
        <end position="29"/>
    </location>
</feature>
<feature type="domain" description="SUN" evidence="8">
    <location>
        <begin position="2185"/>
        <end position="2349"/>
    </location>
</feature>
<evidence type="ECO:0000256" key="2">
    <source>
        <dbReference type="ARBA" id="ARBA00022692"/>
    </source>
</evidence>
<comment type="caution">
    <text evidence="9">The sequence shown here is derived from an EMBL/GenBank/DDBJ whole genome shotgun (WGS) entry which is preliminary data.</text>
</comment>
<organism evidence="9 10">
    <name type="scientific">Bursaphelenchus xylophilus</name>
    <name type="common">Pinewood nematode worm</name>
    <name type="synonym">Aphelenchoides xylophilus</name>
    <dbReference type="NCBI Taxonomy" id="6326"/>
    <lineage>
        <taxon>Eukaryota</taxon>
        <taxon>Metazoa</taxon>
        <taxon>Ecdysozoa</taxon>
        <taxon>Nematoda</taxon>
        <taxon>Chromadorea</taxon>
        <taxon>Rhabditida</taxon>
        <taxon>Tylenchina</taxon>
        <taxon>Tylenchomorpha</taxon>
        <taxon>Aphelenchoidea</taxon>
        <taxon>Aphelenchoididae</taxon>
        <taxon>Bursaphelenchus</taxon>
    </lineage>
</organism>
<feature type="transmembrane region" description="Helical" evidence="7">
    <location>
        <begin position="159"/>
        <end position="180"/>
    </location>
</feature>
<feature type="coiled-coil region" evidence="5">
    <location>
        <begin position="1645"/>
        <end position="1723"/>
    </location>
</feature>
<dbReference type="SMR" id="A0A811KSG5"/>
<gene>
    <name evidence="9" type="ORF">BXYJ_LOCUS5509</name>
</gene>
<dbReference type="EMBL" id="CAJFDI010000003">
    <property type="protein sequence ID" value="CAD5219099.1"/>
    <property type="molecule type" value="Genomic_DNA"/>
</dbReference>
<dbReference type="InterPro" id="IPR012919">
    <property type="entry name" value="SUN_dom"/>
</dbReference>
<evidence type="ECO:0000313" key="10">
    <source>
        <dbReference type="Proteomes" id="UP000659654"/>
    </source>
</evidence>
<keyword evidence="3 7" id="KW-1133">Transmembrane helix</keyword>
<evidence type="ECO:0000256" key="4">
    <source>
        <dbReference type="ARBA" id="ARBA00023136"/>
    </source>
</evidence>
<evidence type="ECO:0000256" key="5">
    <source>
        <dbReference type="SAM" id="Coils"/>
    </source>
</evidence>
<evidence type="ECO:0000256" key="6">
    <source>
        <dbReference type="SAM" id="MobiDB-lite"/>
    </source>
</evidence>
<proteinExistence type="predicted"/>
<keyword evidence="4 7" id="KW-0472">Membrane</keyword>
<dbReference type="GO" id="GO:0043495">
    <property type="term" value="F:protein-membrane adaptor activity"/>
    <property type="evidence" value="ECO:0007669"/>
    <property type="project" value="TreeGrafter"/>
</dbReference>
<dbReference type="Pfam" id="PF07738">
    <property type="entry name" value="Sad1_UNC"/>
    <property type="match status" value="3"/>
</dbReference>
<evidence type="ECO:0000256" key="7">
    <source>
        <dbReference type="SAM" id="Phobius"/>
    </source>
</evidence>
<dbReference type="Proteomes" id="UP000582659">
    <property type="component" value="Unassembled WGS sequence"/>
</dbReference>
<feature type="transmembrane region" description="Helical" evidence="7">
    <location>
        <begin position="130"/>
        <end position="153"/>
    </location>
</feature>
<evidence type="ECO:0000313" key="9">
    <source>
        <dbReference type="EMBL" id="CAD5219099.1"/>
    </source>
</evidence>
<feature type="compositionally biased region" description="Basic and acidic residues" evidence="6">
    <location>
        <begin position="1"/>
        <end position="10"/>
    </location>
</feature>
<keyword evidence="5" id="KW-0175">Coiled coil</keyword>
<name>A0A811KSG5_BURXY</name>
<evidence type="ECO:0000256" key="1">
    <source>
        <dbReference type="ARBA" id="ARBA00004370"/>
    </source>
</evidence>
<reference evidence="9" key="1">
    <citation type="submission" date="2020-09" db="EMBL/GenBank/DDBJ databases">
        <authorList>
            <person name="Kikuchi T."/>
        </authorList>
    </citation>
    <scope>NUCLEOTIDE SEQUENCE</scope>
    <source>
        <strain evidence="9">Ka4C1</strain>
    </source>
</reference>
<keyword evidence="10" id="KW-1185">Reference proteome</keyword>
<dbReference type="PANTHER" id="PTHR12911:SF8">
    <property type="entry name" value="KLAROID PROTEIN-RELATED"/>
    <property type="match status" value="1"/>
</dbReference>
<dbReference type="PANTHER" id="PTHR12911">
    <property type="entry name" value="SAD1/UNC-84-LIKE PROTEIN-RELATED"/>
    <property type="match status" value="1"/>
</dbReference>
<feature type="region of interest" description="Disordered" evidence="6">
    <location>
        <begin position="376"/>
        <end position="403"/>
    </location>
</feature>
<feature type="coiled-coil region" evidence="5">
    <location>
        <begin position="2056"/>
        <end position="2134"/>
    </location>
</feature>
<sequence>MPSLRSRDSESPDSSRASSSCSFRSDVDTDELRKKWNLPRSRSRSRSLTREEIDDIINSDFQTDYTYADSISYRKDGTVDYIHPRMHRPRMRFGAYNGDNFNNSRFRLQSTKPVYIWGERPSTASKAFKWIYNLFLALLKLFMYAAGVVWFCIKKAFKYVSTVLFPTIFAPFYALVASFHTGKRTYRAVRFAHQDGLLKRTWDFLKGLVFSVVSAAAKFLKKKDPVGYSPPPVSPIQSLYSPRLSRRTIHSQATPPVNISTPRGYGDVSYVYEKQPVGIFESIKNFAKLVFDYIALAAYVVSGWTLGRFHEDQGQLKRRGRPPKKVGIWQKAKDLARSAWAKILEILAFIGAVVVRLVTGEKEHIPGEDKLKRKSIYSPNRSRSPAKTRRQTLAGLQEADEEPVEQPSKLKQVLSTYFWLYYGGLALDLLKKLFWGNETEPSLVRKGFNGVVENVEDRKNWLPVLFLLLLLIPIGFYTYDNVKNKNRDVITALRQDTADFAEAFEYYLPPLPTFPSIQDLKKRSVDSVSATGAYLKNGWSSAAGYASETAKKAKDSTLNAGKFVQGSGENAFHSLYNGIHGAGAYVFGSAYNGGAFIASSIYNAHLYAYGALKDLAWYSQKGIVDGVHWTANKVYSVFAWIPRSVSKSSGFLTDSSKSIAAKSLDLAKNVKHTGANGVYYIYDNGKSAVIHGYNGVSNGIYHVYDATKNGGIFVYDGAANIVYGGYNGLKNGLGKGYEGIGNGFGYTYGAVKNATSYAYNGFLDVLTWYFEKCGQILRQAFQIVKQILIRILEFVLFLLAQPSRVYRSVVDATPNITFSLPESPIRLREIGAKIQNKFGELEWPHPTIGEWKWSKLEWIGWPQPTEWRVYRYLAESRPSLPSWIYPKKPEFSWPAALTFSFPEIRRPTFPKFSLPEISFPEVHLPKISVPQVSLPKMPQLPKVDTSRIYQATEDKVYQSFDAVRNVVSNITNFFSNAANKVLDSFKSLLNLAANSIIALWHWILYIFHLPVDLVWYVYDLIPTKKPQVYQEVTDGQFGDNHPLVLKLRVMMESLLKAEQENLEKKFNALLASEVAKVENQVDQRTDSLRSDYEVRLAELLPKHQSELRAEIENFARSIRQELAIQLKSTERTEKSLEVQALHSEIEKLKNDLSKRSEGLEEDIYSKISKILLQLDENQNKRLDEYAERLEKKLKNAQADPNEALAALHEQVEKFKKEIKVNKNVDESQIAKILDELMKNERKAIQAELTEIENRLEKKSTQSATVEKQLDQKFEQFMHSILGRVNEQSAQIVDELNRLRREHLNVVENLSTKKNVLAADELRREHQHSEDLYMSRVKALIKEYIERYDADKTGIPDYALESSGGSIIGIGCTQQYQEKSRLQSIFGYPLFYSNYGPRTVIQRKGNGATAGVCWAYVGGKGQLKIKLSQPINVTSVSYEHLPITLAPDGQIKTAPKEFNVWVYKDEDSKEKHLLGAYVYDEHGEALQMFQTQVDQRTDSLRSDYEVRLAELLPKHQSELRAEIENFARSIRQELAIQLKSTERTEKSLEVQALHSEIEKLKNDLSKRSEGLEEDIYSKISKILLQLDENQNKRLDEYAERLEKKLKNAQADPNEALAALHEQVEKFKKEIKVNKNVDESQIAKILDELMKNERKAIQAELTEIENRLEKKSTQSATVEKQLDQKFEQFMHSILGRVNEQSAQIVDELNRLRREHLNVVENLSTKKNVLAADELRREHQHSEDLYMSRVKALIKEYIERYDADKTGIPDYALESSGGSIIGIGCTQQYQEKSRLQSIFGYPLFYSNYGPRTVIQRKGNGATAGVCWAYVGGKGQLKIKLSQPINVTSVSYEHLPITLAPDGQIKTAPKEFNVWVYKDEDSKEKHLLGAYVYDEHGEALQMFQTQVDQRTDSLRSDYEVRLAELLPKHQSELRAEIENFARSIRQELAIQLKSTERTEKSLEVQALHSEIEKLKNDLSKRSEGLEEDIYSKISKILLQLDENQNKRLDEYAERLEKKLKNAQADPNEALAALHEQVEKFKKEIKVNKNVDESQIAKILDELMKNERKAIQAELTEIENRLEKKSTQSATVEKQLDQKFEQFMHSILGRVNEQSAQIVDELNRLRREHLNVVENLSTKKNVLAADELRREHQHSEDLYMSRVKALIKEYIERYDADKTGIPDYALESSGGSIIGIGCTQQYQEKSRLQSIFGYPLFYSNYGPRTVIQRKGNGATAGVCWAYVGGKGQLKIKLSQPINVTSVSYEHLPITLAPDGQIKTAPKEFNVWVYKDEDSKEKHLLGAYVYDEHGEALQMFQTQFPVEEYLTQVIELETESNYGAHVTCLYRFRVHGRPQQP</sequence>
<evidence type="ECO:0000259" key="8">
    <source>
        <dbReference type="PROSITE" id="PS51469"/>
    </source>
</evidence>
<feature type="coiled-coil region" evidence="5">
    <location>
        <begin position="1234"/>
        <end position="1312"/>
    </location>
</feature>
<feature type="coiled-coil region" evidence="5">
    <location>
        <begin position="1119"/>
        <end position="1199"/>
    </location>
</feature>
<feature type="coiled-coil region" evidence="5">
    <location>
        <begin position="1530"/>
        <end position="1610"/>
    </location>
</feature>